<sequence length="248" mass="26943">MTSKNRAKEERSSLGWFLAGARGIVSLPAIILMLSFVGFCALTVQAGIPPEQVVFMVGAVWALPAKVILVSSILSGASLATAFLAVTLSSVRLMPMVAALVPELRTPKTPTWLLLVLSHFIAITAWVFAMERVQDVPRHHRVTYFAGFGITLVATNMMLVGIVYHVVAEFPPIIAGCLFFLTPVYFLASIWHSARHPVVYLALATGLVSGPLFYWIAPEFDILLAGVVGGTLAWLAERLWRGQRRAGA</sequence>
<dbReference type="AlphaFoldDB" id="A0A178YDL7"/>
<dbReference type="InterPro" id="IPR011606">
    <property type="entry name" value="Brnchd-chn_aa_trnsp_permease"/>
</dbReference>
<feature type="transmembrane region" description="Helical" evidence="1">
    <location>
        <begin position="222"/>
        <end position="240"/>
    </location>
</feature>
<dbReference type="RefSeq" id="WP_066874254.1">
    <property type="nucleotide sequence ID" value="NZ_LNQB01000072.1"/>
</dbReference>
<dbReference type="STRING" id="36856.ATB98_26510"/>
<reference evidence="2 3" key="1">
    <citation type="submission" date="2015-11" db="EMBL/GenBank/DDBJ databases">
        <title>Ensifer anhuiense sp. nov., an effective nitrogen fixation bacterium with Glycine soja.</title>
        <authorList>
            <person name="Yan H."/>
            <person name="Chen W."/>
        </authorList>
    </citation>
    <scope>NUCLEOTIDE SEQUENCE [LARGE SCALE GENOMIC DNA]</scope>
    <source>
        <strain evidence="2 3">LMG 7837</strain>
    </source>
</reference>
<feature type="transmembrane region" description="Helical" evidence="1">
    <location>
        <begin position="142"/>
        <end position="167"/>
    </location>
</feature>
<keyword evidence="1" id="KW-0472">Membrane</keyword>
<keyword evidence="1" id="KW-1133">Transmembrane helix</keyword>
<feature type="transmembrane region" description="Helical" evidence="1">
    <location>
        <begin position="112"/>
        <end position="130"/>
    </location>
</feature>
<proteinExistence type="predicted"/>
<dbReference type="EMBL" id="LNQB01000072">
    <property type="protein sequence ID" value="OAP45432.1"/>
    <property type="molecule type" value="Genomic_DNA"/>
</dbReference>
<comment type="caution">
    <text evidence="2">The sequence shown here is derived from an EMBL/GenBank/DDBJ whole genome shotgun (WGS) entry which is preliminary data.</text>
</comment>
<keyword evidence="3" id="KW-1185">Reference proteome</keyword>
<protein>
    <submittedName>
        <fullName evidence="2">AzlC family protein</fullName>
    </submittedName>
</protein>
<dbReference type="Proteomes" id="UP000078507">
    <property type="component" value="Unassembled WGS sequence"/>
</dbReference>
<keyword evidence="1" id="KW-0812">Transmembrane</keyword>
<dbReference type="Pfam" id="PF03591">
    <property type="entry name" value="AzlC"/>
    <property type="match status" value="1"/>
</dbReference>
<feature type="transmembrane region" description="Helical" evidence="1">
    <location>
        <begin position="54"/>
        <end position="74"/>
    </location>
</feature>
<name>A0A178YDL7_SINSA</name>
<organism evidence="2 3">
    <name type="scientific">Sinorhizobium saheli</name>
    <dbReference type="NCBI Taxonomy" id="36856"/>
    <lineage>
        <taxon>Bacteria</taxon>
        <taxon>Pseudomonadati</taxon>
        <taxon>Pseudomonadota</taxon>
        <taxon>Alphaproteobacteria</taxon>
        <taxon>Hyphomicrobiales</taxon>
        <taxon>Rhizobiaceae</taxon>
        <taxon>Sinorhizobium/Ensifer group</taxon>
        <taxon>Sinorhizobium</taxon>
    </lineage>
</organism>
<accession>A0A178YDL7</accession>
<evidence type="ECO:0000313" key="2">
    <source>
        <dbReference type="EMBL" id="OAP45432.1"/>
    </source>
</evidence>
<feature type="transmembrane region" description="Helical" evidence="1">
    <location>
        <begin position="198"/>
        <end position="216"/>
    </location>
</feature>
<gene>
    <name evidence="2" type="ORF">ATB98_26510</name>
</gene>
<feature type="transmembrane region" description="Helical" evidence="1">
    <location>
        <begin position="81"/>
        <end position="100"/>
    </location>
</feature>
<evidence type="ECO:0000313" key="3">
    <source>
        <dbReference type="Proteomes" id="UP000078507"/>
    </source>
</evidence>
<evidence type="ECO:0000256" key="1">
    <source>
        <dbReference type="SAM" id="Phobius"/>
    </source>
</evidence>
<feature type="transmembrane region" description="Helical" evidence="1">
    <location>
        <begin position="173"/>
        <end position="191"/>
    </location>
</feature>
<feature type="transmembrane region" description="Helical" evidence="1">
    <location>
        <begin position="21"/>
        <end position="48"/>
    </location>
</feature>